<keyword evidence="2" id="KW-1133">Transmembrane helix</keyword>
<dbReference type="Proteomes" id="UP000246058">
    <property type="component" value="Chromosome"/>
</dbReference>
<dbReference type="EMBL" id="CP029551">
    <property type="protein sequence ID" value="AWN37986.1"/>
    <property type="molecule type" value="Genomic_DNA"/>
</dbReference>
<protein>
    <submittedName>
        <fullName evidence="3">Uncharacterized protein</fullName>
    </submittedName>
</protein>
<feature type="region of interest" description="Disordered" evidence="1">
    <location>
        <begin position="1"/>
        <end position="21"/>
    </location>
</feature>
<keyword evidence="2" id="KW-0472">Membrane</keyword>
<accession>A0A2U8VXV1</accession>
<proteinExistence type="predicted"/>
<dbReference type="KEGG" id="meti:DK427_21480"/>
<dbReference type="RefSeq" id="WP_109953149.1">
    <property type="nucleotide sequence ID" value="NZ_CP029551.1"/>
</dbReference>
<name>A0A2U8VXV1_9HYPH</name>
<evidence type="ECO:0000313" key="3">
    <source>
        <dbReference type="EMBL" id="AWN37986.1"/>
    </source>
</evidence>
<organism evidence="3 4">
    <name type="scientific">Methylobacterium radiodurans</name>
    <dbReference type="NCBI Taxonomy" id="2202828"/>
    <lineage>
        <taxon>Bacteria</taxon>
        <taxon>Pseudomonadati</taxon>
        <taxon>Pseudomonadota</taxon>
        <taxon>Alphaproteobacteria</taxon>
        <taxon>Hyphomicrobiales</taxon>
        <taxon>Methylobacteriaceae</taxon>
        <taxon>Methylobacterium</taxon>
    </lineage>
</organism>
<keyword evidence="2" id="KW-0812">Transmembrane</keyword>
<gene>
    <name evidence="3" type="ORF">DK427_21480</name>
</gene>
<reference evidence="3 4" key="1">
    <citation type="submission" date="2018-05" db="EMBL/GenBank/DDBJ databases">
        <title>Complete Genome Sequence of Methylobacterium sp. 17Sr1-43.</title>
        <authorList>
            <person name="Srinivasan S."/>
        </authorList>
    </citation>
    <scope>NUCLEOTIDE SEQUENCE [LARGE SCALE GENOMIC DNA]</scope>
    <source>
        <strain evidence="3 4">17Sr1-43</strain>
    </source>
</reference>
<keyword evidence="4" id="KW-1185">Reference proteome</keyword>
<evidence type="ECO:0000256" key="2">
    <source>
        <dbReference type="SAM" id="Phobius"/>
    </source>
</evidence>
<evidence type="ECO:0000313" key="4">
    <source>
        <dbReference type="Proteomes" id="UP000246058"/>
    </source>
</evidence>
<evidence type="ECO:0000256" key="1">
    <source>
        <dbReference type="SAM" id="MobiDB-lite"/>
    </source>
</evidence>
<sequence>MSCRHQPDAPRPGALQDAPSFSRKWRRFPSALPPACNDNQRPGRLRAAVLAGAGLAGLLAGLLAVAAALI</sequence>
<feature type="transmembrane region" description="Helical" evidence="2">
    <location>
        <begin position="47"/>
        <end position="69"/>
    </location>
</feature>
<dbReference type="OrthoDB" id="8004670at2"/>
<dbReference type="AlphaFoldDB" id="A0A2U8VXV1"/>